<comment type="caution">
    <text evidence="1">The sequence shown here is derived from an EMBL/GenBank/DDBJ whole genome shotgun (WGS) entry which is preliminary data.</text>
</comment>
<name>A0A178MRH1_9PROT</name>
<dbReference type="STRING" id="1437059.A6A05_01515"/>
<dbReference type="AlphaFoldDB" id="A0A178MRH1"/>
<accession>A0A178MRH1</accession>
<dbReference type="EMBL" id="LWQU01000130">
    <property type="protein sequence ID" value="OAN51567.1"/>
    <property type="molecule type" value="Genomic_DNA"/>
</dbReference>
<reference evidence="1 2" key="1">
    <citation type="submission" date="2016-04" db="EMBL/GenBank/DDBJ databases">
        <title>Draft genome sequence of freshwater magnetotactic bacteria Magnetospirillum marisnigri SP-1 and Magnetospirillum moscoviense BB-1.</title>
        <authorList>
            <person name="Koziaeva V."/>
            <person name="Dziuba M.V."/>
            <person name="Ivanov T.M."/>
            <person name="Kuznetsov B."/>
            <person name="Grouzdev D.S."/>
        </authorList>
    </citation>
    <scope>NUCLEOTIDE SEQUENCE [LARGE SCALE GENOMIC DNA]</scope>
    <source>
        <strain evidence="1 2">BB-1</strain>
    </source>
</reference>
<keyword evidence="2" id="KW-1185">Reference proteome</keyword>
<organism evidence="1 2">
    <name type="scientific">Magnetospirillum moscoviense</name>
    <dbReference type="NCBI Taxonomy" id="1437059"/>
    <lineage>
        <taxon>Bacteria</taxon>
        <taxon>Pseudomonadati</taxon>
        <taxon>Pseudomonadota</taxon>
        <taxon>Alphaproteobacteria</taxon>
        <taxon>Rhodospirillales</taxon>
        <taxon>Rhodospirillaceae</taxon>
        <taxon>Magnetospirillum</taxon>
    </lineage>
</organism>
<evidence type="ECO:0000313" key="2">
    <source>
        <dbReference type="Proteomes" id="UP000078543"/>
    </source>
</evidence>
<sequence>MAGQETIGGQAFAAIKLHGQDMGHQARPSLGVVIEAKTALVGIGHAPPAQVIEIADDLAAALDAQKVRHPLVKAGRDQAAVEIPEGGIGKRAGLAALAPRTGMQRLEPVQPLKRLRGVARPVQDQWRMGFVVAHGPANLLAAVSRHGGQQIVFGPNLQGGEGGGLRWAQQTCRQPQAMAQRAPVAGDARQGQIPFPTALVCLHGGQQGPGGFAFPAGQRQQPVIFRHDPVACRITGFIEMQGGRP</sequence>
<evidence type="ECO:0000313" key="1">
    <source>
        <dbReference type="EMBL" id="OAN51567.1"/>
    </source>
</evidence>
<protein>
    <submittedName>
        <fullName evidence="1">Uncharacterized protein</fullName>
    </submittedName>
</protein>
<dbReference type="Proteomes" id="UP000078543">
    <property type="component" value="Unassembled WGS sequence"/>
</dbReference>
<gene>
    <name evidence="1" type="ORF">A6A05_01515</name>
</gene>
<proteinExistence type="predicted"/>